<evidence type="ECO:0000256" key="2">
    <source>
        <dbReference type="SAM" id="Phobius"/>
    </source>
</evidence>
<feature type="region of interest" description="Disordered" evidence="1">
    <location>
        <begin position="94"/>
        <end position="117"/>
    </location>
</feature>
<keyword evidence="2" id="KW-0812">Transmembrane</keyword>
<dbReference type="RefSeq" id="XP_060319254.1">
    <property type="nucleotide sequence ID" value="XM_060450604.1"/>
</dbReference>
<keyword evidence="2" id="KW-1133">Transmembrane helix</keyword>
<keyword evidence="4" id="KW-1185">Reference proteome</keyword>
<sequence length="117" mass="12927">MAKRGIPKTHVRCAYPYFARYSFLSLIFSFMLPVPLLALLRAAPDPLESFLDLSRTIAVRIALSRKAGKTVDWPVPGAELSRVSPFKMPMEPGNGARPLGFPTPSLSQVLPDEGRRC</sequence>
<protein>
    <submittedName>
        <fullName evidence="3">Uncharacterized protein</fullName>
    </submittedName>
</protein>
<proteinExistence type="predicted"/>
<dbReference type="AlphaFoldDB" id="A0AAI9Z943"/>
<dbReference type="EMBL" id="MOOE01000002">
    <property type="protein sequence ID" value="KAK1537093.1"/>
    <property type="molecule type" value="Genomic_DNA"/>
</dbReference>
<dbReference type="Proteomes" id="UP001240678">
    <property type="component" value="Unassembled WGS sequence"/>
</dbReference>
<evidence type="ECO:0000256" key="1">
    <source>
        <dbReference type="SAM" id="MobiDB-lite"/>
    </source>
</evidence>
<reference evidence="3 4" key="1">
    <citation type="submission" date="2016-10" db="EMBL/GenBank/DDBJ databases">
        <title>The genome sequence of Colletotrichum fioriniae PJ7.</title>
        <authorList>
            <person name="Baroncelli R."/>
        </authorList>
    </citation>
    <scope>NUCLEOTIDE SEQUENCE [LARGE SCALE GENOMIC DNA]</scope>
    <source>
        <strain evidence="3 4">IMI 309622</strain>
    </source>
</reference>
<organism evidence="3 4">
    <name type="scientific">Colletotrichum costaricense</name>
    <dbReference type="NCBI Taxonomy" id="1209916"/>
    <lineage>
        <taxon>Eukaryota</taxon>
        <taxon>Fungi</taxon>
        <taxon>Dikarya</taxon>
        <taxon>Ascomycota</taxon>
        <taxon>Pezizomycotina</taxon>
        <taxon>Sordariomycetes</taxon>
        <taxon>Hypocreomycetidae</taxon>
        <taxon>Glomerellales</taxon>
        <taxon>Glomerellaceae</taxon>
        <taxon>Colletotrichum</taxon>
        <taxon>Colletotrichum acutatum species complex</taxon>
    </lineage>
</organism>
<dbReference type="GeneID" id="85334151"/>
<gene>
    <name evidence="3" type="ORF">CCOS01_02413</name>
</gene>
<name>A0AAI9Z943_9PEZI</name>
<evidence type="ECO:0000313" key="4">
    <source>
        <dbReference type="Proteomes" id="UP001240678"/>
    </source>
</evidence>
<evidence type="ECO:0000313" key="3">
    <source>
        <dbReference type="EMBL" id="KAK1537093.1"/>
    </source>
</evidence>
<accession>A0AAI9Z943</accession>
<feature type="transmembrane region" description="Helical" evidence="2">
    <location>
        <begin position="21"/>
        <end position="40"/>
    </location>
</feature>
<comment type="caution">
    <text evidence="3">The sequence shown here is derived from an EMBL/GenBank/DDBJ whole genome shotgun (WGS) entry which is preliminary data.</text>
</comment>
<keyword evidence="2" id="KW-0472">Membrane</keyword>